<dbReference type="Gramene" id="PGSC0003DMT400093665">
    <property type="protein sequence ID" value="PGSC0003DMT400093665"/>
    <property type="gene ID" value="PGSC0003DMG400043236"/>
</dbReference>
<keyword evidence="3" id="KW-1185">Reference proteome</keyword>
<evidence type="ECO:0000313" key="2">
    <source>
        <dbReference type="EnsemblPlants" id="PGSC0003DMT400093665"/>
    </source>
</evidence>
<reference evidence="3" key="1">
    <citation type="journal article" date="2011" name="Nature">
        <title>Genome sequence and analysis of the tuber crop potato.</title>
        <authorList>
            <consortium name="The Potato Genome Sequencing Consortium"/>
        </authorList>
    </citation>
    <scope>NUCLEOTIDE SEQUENCE [LARGE SCALE GENOMIC DNA]</scope>
    <source>
        <strain evidence="3">cv. DM1-3 516 R44</strain>
    </source>
</reference>
<dbReference type="PaxDb" id="4113-PGSC0003DMT400093665"/>
<proteinExistence type="predicted"/>
<dbReference type="InParanoid" id="M1DSG1"/>
<evidence type="ECO:0000313" key="3">
    <source>
        <dbReference type="Proteomes" id="UP000011115"/>
    </source>
</evidence>
<feature type="compositionally biased region" description="Basic and acidic residues" evidence="1">
    <location>
        <begin position="100"/>
        <end position="112"/>
    </location>
</feature>
<reference evidence="2" key="2">
    <citation type="submission" date="2015-06" db="UniProtKB">
        <authorList>
            <consortium name="EnsemblPlants"/>
        </authorList>
    </citation>
    <scope>IDENTIFICATION</scope>
    <source>
        <strain evidence="2">DM1-3 516 R44</strain>
    </source>
</reference>
<evidence type="ECO:0000256" key="1">
    <source>
        <dbReference type="SAM" id="MobiDB-lite"/>
    </source>
</evidence>
<dbReference type="AlphaFoldDB" id="M1DSG1"/>
<organism evidence="2 3">
    <name type="scientific">Solanum tuberosum</name>
    <name type="common">Potato</name>
    <dbReference type="NCBI Taxonomy" id="4113"/>
    <lineage>
        <taxon>Eukaryota</taxon>
        <taxon>Viridiplantae</taxon>
        <taxon>Streptophyta</taxon>
        <taxon>Embryophyta</taxon>
        <taxon>Tracheophyta</taxon>
        <taxon>Spermatophyta</taxon>
        <taxon>Magnoliopsida</taxon>
        <taxon>eudicotyledons</taxon>
        <taxon>Gunneridae</taxon>
        <taxon>Pentapetalae</taxon>
        <taxon>asterids</taxon>
        <taxon>lamiids</taxon>
        <taxon>Solanales</taxon>
        <taxon>Solanaceae</taxon>
        <taxon>Solanoideae</taxon>
        <taxon>Solaneae</taxon>
        <taxon>Solanum</taxon>
    </lineage>
</organism>
<accession>M1DSG1</accession>
<protein>
    <submittedName>
        <fullName evidence="2">Uncharacterized protein</fullName>
    </submittedName>
</protein>
<dbReference type="EnsemblPlants" id="PGSC0003DMT400093665">
    <property type="protein sequence ID" value="PGSC0003DMT400093665"/>
    <property type="gene ID" value="PGSC0003DMG400043236"/>
</dbReference>
<dbReference type="HOGENOM" id="CLU_2150318_0_0_1"/>
<sequence length="112" mass="12709">MKVLADDRVDLLSSGIDFYPVGYPLSSGAAIIGRVIAYQFILRLGAGLERNHRTGTGWVDRFVDRYQDEPDRNYQDGCSVPSRPTIYRDGIGTDRNGTGWDKRDDTSRYFKK</sequence>
<dbReference type="Proteomes" id="UP000011115">
    <property type="component" value="Unassembled WGS sequence"/>
</dbReference>
<feature type="region of interest" description="Disordered" evidence="1">
    <location>
        <begin position="85"/>
        <end position="112"/>
    </location>
</feature>
<name>M1DSG1_SOLTU</name>